<accession>M6VYT5</accession>
<dbReference type="EMBL" id="AKWD02000023">
    <property type="protein sequence ID" value="EMO54703.1"/>
    <property type="molecule type" value="Genomic_DNA"/>
</dbReference>
<dbReference type="Proteomes" id="UP000012112">
    <property type="component" value="Unassembled WGS sequence"/>
</dbReference>
<organism evidence="1 2">
    <name type="scientific">Leptospira noguchii</name>
    <dbReference type="NCBI Taxonomy" id="28182"/>
    <lineage>
        <taxon>Bacteria</taxon>
        <taxon>Pseudomonadati</taxon>
        <taxon>Spirochaetota</taxon>
        <taxon>Spirochaetia</taxon>
        <taxon>Leptospirales</taxon>
        <taxon>Leptospiraceae</taxon>
        <taxon>Leptospira</taxon>
    </lineage>
</organism>
<evidence type="ECO:0000313" key="1">
    <source>
        <dbReference type="EMBL" id="EMO54703.1"/>
    </source>
</evidence>
<comment type="caution">
    <text evidence="1">The sequence shown here is derived from an EMBL/GenBank/DDBJ whole genome shotgun (WGS) entry which is preliminary data.</text>
</comment>
<protein>
    <submittedName>
        <fullName evidence="1">Uncharacterized protein</fullName>
    </submittedName>
</protein>
<proteinExistence type="predicted"/>
<reference evidence="1 2" key="1">
    <citation type="submission" date="2013-01" db="EMBL/GenBank/DDBJ databases">
        <authorList>
            <person name="Harkins D.M."/>
            <person name="Durkin A.S."/>
            <person name="Brinkac L.M."/>
            <person name="Haft D.H."/>
            <person name="Selengut J.D."/>
            <person name="Sanka R."/>
            <person name="DePew J."/>
            <person name="Purushe J."/>
            <person name="Matthias M.A."/>
            <person name="Vinetz J.M."/>
            <person name="Sutton G.G."/>
            <person name="Nierman W.C."/>
            <person name="Fouts D.E."/>
        </authorList>
    </citation>
    <scope>NUCLEOTIDE SEQUENCE [LARGE SCALE GENOMIC DNA]</scope>
    <source>
        <strain evidence="1 2">HAI1536</strain>
    </source>
</reference>
<name>M6VYT5_9LEPT</name>
<sequence length="38" mass="4417">MLREFLHFQNLTAEPGFVIVPTIEMLKVKVKKIIVNGY</sequence>
<evidence type="ECO:0000313" key="2">
    <source>
        <dbReference type="Proteomes" id="UP000012112"/>
    </source>
</evidence>
<gene>
    <name evidence="1" type="ORF">LEP1GSC172_2637</name>
</gene>
<dbReference type="AlphaFoldDB" id="M6VYT5"/>